<dbReference type="OrthoDB" id="2985047at2"/>
<keyword evidence="1" id="KW-0175">Coiled coil</keyword>
<keyword evidence="3" id="KW-1185">Reference proteome</keyword>
<dbReference type="EMBL" id="SOPW01000003">
    <property type="protein sequence ID" value="TFB24078.1"/>
    <property type="molecule type" value="Genomic_DNA"/>
</dbReference>
<dbReference type="PROSITE" id="PS51257">
    <property type="entry name" value="PROKAR_LIPOPROTEIN"/>
    <property type="match status" value="1"/>
</dbReference>
<comment type="caution">
    <text evidence="2">The sequence shown here is derived from an EMBL/GenBank/DDBJ whole genome shotgun (WGS) entry which is preliminary data.</text>
</comment>
<evidence type="ECO:0000313" key="3">
    <source>
        <dbReference type="Proteomes" id="UP000297975"/>
    </source>
</evidence>
<dbReference type="Proteomes" id="UP000297975">
    <property type="component" value="Unassembled WGS sequence"/>
</dbReference>
<gene>
    <name evidence="2" type="ORF">E3U55_04500</name>
</gene>
<protein>
    <submittedName>
        <fullName evidence="2">Uncharacterized protein</fullName>
    </submittedName>
</protein>
<reference evidence="2 3" key="1">
    <citation type="submission" date="2019-03" db="EMBL/GenBank/DDBJ databases">
        <authorList>
            <person name="He R.-H."/>
        </authorList>
    </citation>
    <scope>NUCLEOTIDE SEQUENCE [LARGE SCALE GENOMIC DNA]</scope>
    <source>
        <strain evidence="3">SH 714</strain>
    </source>
</reference>
<evidence type="ECO:0000256" key="1">
    <source>
        <dbReference type="SAM" id="Coils"/>
    </source>
</evidence>
<accession>A0A4Y8IR68</accession>
<dbReference type="AlphaFoldDB" id="A0A4Y8IR68"/>
<dbReference type="RefSeq" id="WP_134339136.1">
    <property type="nucleotide sequence ID" value="NZ_SOPW01000003.1"/>
</dbReference>
<organism evidence="2 3">
    <name type="scientific">Filobacillus milosensis</name>
    <dbReference type="NCBI Taxonomy" id="94137"/>
    <lineage>
        <taxon>Bacteria</taxon>
        <taxon>Bacillati</taxon>
        <taxon>Bacillota</taxon>
        <taxon>Bacilli</taxon>
        <taxon>Bacillales</taxon>
        <taxon>Bacillaceae</taxon>
        <taxon>Filobacillus</taxon>
    </lineage>
</organism>
<sequence>MKKILNLFIILFLLSIFLMGCISDESTIQNQDNVNHFDKEIEQEINQLKNEIVQLKNKINEKDKQLLKLEEQIHTKNTQNDWSQTLNSRRIDMLSQIVMNQKIVTVRQAIIKDVNSNGEDVGITLDCAQLIHDENAPNGIRVKNENEETVKIRINKNLANLYILKKPHQISSSNFQNLKDHIQDFRLFSLYFVEDELVLIKEEQLP</sequence>
<name>A0A4Y8IR68_9BACI</name>
<proteinExistence type="predicted"/>
<evidence type="ECO:0000313" key="2">
    <source>
        <dbReference type="EMBL" id="TFB24078.1"/>
    </source>
</evidence>
<feature type="coiled-coil region" evidence="1">
    <location>
        <begin position="38"/>
        <end position="79"/>
    </location>
</feature>